<dbReference type="Proteomes" id="UP000596929">
    <property type="component" value="Unassembled WGS sequence"/>
</dbReference>
<sequence length="395" mass="46481">MKELIGALRRNSIIKSLMDEFKKDFEDAYYDVSIQEKEMMIEYRDVIFRKWLYSPLRGGTYLTPNYIINNISQQIYPGDYCVMPCVKVKLDINGSLRFYRKFRYHSYNNSPVIDELELLISFLNPTIIVRDENKYVIDGGELLVKKLNIQSDYYIEYLIEVGTRLGILELMKSIGCRCYKLGKYYYNYTELSIEEKIKRLIKSSIDIVKDNISEIIEFDSRNTVLDLLDNGITEEKIFKMMDSTLKDTIESPKDISDPLKVDKESVLSIAEEILGDEISYWFIRREAGIYLDTYLTCILGYYLGLIDPIYDQLFLPKLFIDLISHTDNPLDRLSFMFIMELGHNLTKFGEGIIMDQKKIKKNEFKALVPKNIKECIKEYRDKKSSILYHLNEYNS</sequence>
<organism evidence="1 2">
    <name type="scientific">Clostridium hominis</name>
    <dbReference type="NCBI Taxonomy" id="2763036"/>
    <lineage>
        <taxon>Bacteria</taxon>
        <taxon>Bacillati</taxon>
        <taxon>Bacillota</taxon>
        <taxon>Clostridia</taxon>
        <taxon>Eubacteriales</taxon>
        <taxon>Clostridiaceae</taxon>
        <taxon>Clostridium</taxon>
    </lineage>
</organism>
<dbReference type="EMBL" id="JACOOO010000043">
    <property type="protein sequence ID" value="MBC5630732.1"/>
    <property type="molecule type" value="Genomic_DNA"/>
</dbReference>
<evidence type="ECO:0000313" key="2">
    <source>
        <dbReference type="Proteomes" id="UP000596929"/>
    </source>
</evidence>
<dbReference type="RefSeq" id="WP_186860981.1">
    <property type="nucleotide sequence ID" value="NZ_JACOOO010000043.1"/>
</dbReference>
<accession>A0ABR7DIE7</accession>
<evidence type="ECO:0000313" key="1">
    <source>
        <dbReference type="EMBL" id="MBC5630732.1"/>
    </source>
</evidence>
<gene>
    <name evidence="1" type="ORF">H8S20_17910</name>
</gene>
<protein>
    <submittedName>
        <fullName evidence="1">Uncharacterized protein</fullName>
    </submittedName>
</protein>
<reference evidence="1 2" key="1">
    <citation type="submission" date="2020-08" db="EMBL/GenBank/DDBJ databases">
        <title>Genome public.</title>
        <authorList>
            <person name="Liu C."/>
            <person name="Sun Q."/>
        </authorList>
    </citation>
    <scope>NUCLEOTIDE SEQUENCE [LARGE SCALE GENOMIC DNA]</scope>
    <source>
        <strain evidence="1 2">NSJ-6</strain>
    </source>
</reference>
<name>A0ABR7DIE7_9CLOT</name>
<comment type="caution">
    <text evidence="1">The sequence shown here is derived from an EMBL/GenBank/DDBJ whole genome shotgun (WGS) entry which is preliminary data.</text>
</comment>
<keyword evidence="2" id="KW-1185">Reference proteome</keyword>
<proteinExistence type="predicted"/>